<keyword evidence="1" id="KW-1133">Transmembrane helix</keyword>
<comment type="caution">
    <text evidence="2">The sequence shown here is derived from an EMBL/GenBank/DDBJ whole genome shotgun (WGS) entry which is preliminary data.</text>
</comment>
<dbReference type="EMBL" id="VDCH01000061">
    <property type="protein sequence ID" value="TNJ34209.1"/>
    <property type="molecule type" value="Genomic_DNA"/>
</dbReference>
<feature type="transmembrane region" description="Helical" evidence="1">
    <location>
        <begin position="69"/>
        <end position="85"/>
    </location>
</feature>
<dbReference type="OrthoDB" id="1454500at2"/>
<feature type="transmembrane region" description="Helical" evidence="1">
    <location>
        <begin position="31"/>
        <end position="49"/>
    </location>
</feature>
<proteinExistence type="predicted"/>
<organism evidence="2 3">
    <name type="scientific">Chlorobaculum thiosulfatiphilum</name>
    <name type="common">Chlorobium limicola f.sp. thiosulfatophilum</name>
    <dbReference type="NCBI Taxonomy" id="115852"/>
    <lineage>
        <taxon>Bacteria</taxon>
        <taxon>Pseudomonadati</taxon>
        <taxon>Chlorobiota</taxon>
        <taxon>Chlorobiia</taxon>
        <taxon>Chlorobiales</taxon>
        <taxon>Chlorobiaceae</taxon>
        <taxon>Chlorobaculum</taxon>
    </lineage>
</organism>
<keyword evidence="3" id="KW-1185">Reference proteome</keyword>
<feature type="transmembrane region" description="Helical" evidence="1">
    <location>
        <begin position="7"/>
        <end position="25"/>
    </location>
</feature>
<evidence type="ECO:0000313" key="2">
    <source>
        <dbReference type="EMBL" id="TNJ34209.1"/>
    </source>
</evidence>
<feature type="transmembrane region" description="Helical" evidence="1">
    <location>
        <begin position="91"/>
        <end position="107"/>
    </location>
</feature>
<keyword evidence="1" id="KW-0812">Transmembrane</keyword>
<sequence length="120" mass="13786">MIFRGVFDFLEMPLISSIVIAILWGRNRHIGVWWTLFLMLGFIPGWLTVFSDDIKVDEPSPNSKAKKNTGLAIMGLSSFIAILIYRNRHDILASDIVFFMTLLFWVLRRISWVRASAVPS</sequence>
<evidence type="ECO:0000256" key="1">
    <source>
        <dbReference type="SAM" id="Phobius"/>
    </source>
</evidence>
<name>A0A5C4RTC3_CHLTI</name>
<keyword evidence="1" id="KW-0472">Membrane</keyword>
<reference evidence="2 3" key="1">
    <citation type="submission" date="2019-05" db="EMBL/GenBank/DDBJ databases">
        <title>Draft Whole-Genome sequence of the green sulfur bacterium Chlorobaculum thiosulfatiphilum DSM 249.</title>
        <authorList>
            <person name="Meyer T.E."/>
            <person name="Kyndt J.A."/>
        </authorList>
    </citation>
    <scope>NUCLEOTIDE SEQUENCE [LARGE SCALE GENOMIC DNA]</scope>
    <source>
        <strain evidence="2 3">DSM 249</strain>
    </source>
</reference>
<dbReference type="AlphaFoldDB" id="A0A5C4RTC3"/>
<accession>A0A5C4RTC3</accession>
<gene>
    <name evidence="2" type="ORF">FGF66_12355</name>
</gene>
<protein>
    <submittedName>
        <fullName evidence="2">Uncharacterized protein</fullName>
    </submittedName>
</protein>
<evidence type="ECO:0000313" key="3">
    <source>
        <dbReference type="Proteomes" id="UP000308271"/>
    </source>
</evidence>
<dbReference type="Proteomes" id="UP000308271">
    <property type="component" value="Unassembled WGS sequence"/>
</dbReference>